<keyword evidence="1" id="KW-0614">Plasmid</keyword>
<dbReference type="Proteomes" id="UP001234798">
    <property type="component" value="Plasmid unnamed"/>
</dbReference>
<accession>A0ABY9ME05</accession>
<evidence type="ECO:0000313" key="2">
    <source>
        <dbReference type="Proteomes" id="UP001234798"/>
    </source>
</evidence>
<protein>
    <submittedName>
        <fullName evidence="1">Uncharacterized protein</fullName>
    </submittedName>
</protein>
<evidence type="ECO:0000313" key="1">
    <source>
        <dbReference type="EMBL" id="WMD24002.1"/>
    </source>
</evidence>
<dbReference type="RefSeq" id="WP_306951981.1">
    <property type="nucleotide sequence ID" value="NZ_CP132977.1"/>
</dbReference>
<keyword evidence="2" id="KW-1185">Reference proteome</keyword>
<name>A0ABY9ME05_9BURK</name>
<dbReference type="EMBL" id="CP132977">
    <property type="protein sequence ID" value="WMD24002.1"/>
    <property type="molecule type" value="Genomic_DNA"/>
</dbReference>
<gene>
    <name evidence="1" type="ORF">RAS12_30685</name>
</gene>
<sequence length="145" mass="16291">MSPEQRVAIANFFEAVQQLEVLKVIRSSRFLGDLGEFLCADSLGIALVDELRLPGHDGTHEGKRVQVKFNNSVAGNNINVGNPEHYDELIVVLGPKSKLREADHKPDEFRFYRFSSEAVKQWRGPSQGYYCAKLTIRNCANKAVL</sequence>
<proteinExistence type="predicted"/>
<organism evidence="1 2">
    <name type="scientific">Achromobacter seleniivolatilans</name>
    <dbReference type="NCBI Taxonomy" id="3047478"/>
    <lineage>
        <taxon>Bacteria</taxon>
        <taxon>Pseudomonadati</taxon>
        <taxon>Pseudomonadota</taxon>
        <taxon>Betaproteobacteria</taxon>
        <taxon>Burkholderiales</taxon>
        <taxon>Alcaligenaceae</taxon>
        <taxon>Achromobacter</taxon>
    </lineage>
</organism>
<reference evidence="1 2" key="1">
    <citation type="submission" date="2023-08" db="EMBL/GenBank/DDBJ databases">
        <title>Achromobacter seleniivolatilans sp. nov., isolated from seleniferous soil.</title>
        <authorList>
            <person name="Zhang S."/>
            <person name="Li K."/>
            <person name="Peng J."/>
            <person name="Zhao Q."/>
            <person name="Wang H."/>
            <person name="Guo Y."/>
        </authorList>
    </citation>
    <scope>NUCLEOTIDE SEQUENCE [LARGE SCALE GENOMIC DNA]</scope>
    <source>
        <strain evidence="1 2">R39</strain>
        <plasmid evidence="1 2">unnamed</plasmid>
    </source>
</reference>
<geneLocation type="plasmid" evidence="1 2">
    <name>unnamed</name>
</geneLocation>